<sequence length="198" mass="23074">MLGDEIQANNLVYNQLRDLIQTQQRVLATIRETMITKERELIPKEQYEEVVNDLENERLQHAKTQALLNQESEKLQFALGEIDILTNQMQREKKSFEKVLASIKNKALKESTKNDKLKSKCNEMEFTVQKHEDILIKKENQIKQLHNQLAKHKTTLKLQLTDVEIQRKQEAYIAEALQKKQRTAGHWTSGSSSYDTAV</sequence>
<gene>
    <name evidence="2" type="ORF">HHUSO_G25487</name>
</gene>
<evidence type="ECO:0000313" key="2">
    <source>
        <dbReference type="EMBL" id="KAK6474635.1"/>
    </source>
</evidence>
<name>A0ABR0YPY1_HUSHU</name>
<comment type="caution">
    <text evidence="2">The sequence shown here is derived from an EMBL/GenBank/DDBJ whole genome shotgun (WGS) entry which is preliminary data.</text>
</comment>
<accession>A0ABR0YPY1</accession>
<organism evidence="2 3">
    <name type="scientific">Huso huso</name>
    <name type="common">Beluga</name>
    <name type="synonym">Acipenser huso</name>
    <dbReference type="NCBI Taxonomy" id="61971"/>
    <lineage>
        <taxon>Eukaryota</taxon>
        <taxon>Metazoa</taxon>
        <taxon>Chordata</taxon>
        <taxon>Craniata</taxon>
        <taxon>Vertebrata</taxon>
        <taxon>Euteleostomi</taxon>
        <taxon>Actinopterygii</taxon>
        <taxon>Chondrostei</taxon>
        <taxon>Acipenseriformes</taxon>
        <taxon>Acipenseridae</taxon>
        <taxon>Huso</taxon>
    </lineage>
</organism>
<evidence type="ECO:0000256" key="1">
    <source>
        <dbReference type="SAM" id="Coils"/>
    </source>
</evidence>
<evidence type="ECO:0000313" key="3">
    <source>
        <dbReference type="Proteomes" id="UP001369086"/>
    </source>
</evidence>
<feature type="coiled-coil region" evidence="1">
    <location>
        <begin position="44"/>
        <end position="155"/>
    </location>
</feature>
<dbReference type="EMBL" id="JAHFZB010000025">
    <property type="protein sequence ID" value="KAK6474635.1"/>
    <property type="molecule type" value="Genomic_DNA"/>
</dbReference>
<reference evidence="2 3" key="1">
    <citation type="submission" date="2021-05" db="EMBL/GenBank/DDBJ databases">
        <authorList>
            <person name="Zahm M."/>
            <person name="Klopp C."/>
            <person name="Cabau C."/>
            <person name="Kuhl H."/>
            <person name="Suciu R."/>
            <person name="Ciorpac M."/>
            <person name="Holostenco D."/>
            <person name="Gessner J."/>
            <person name="Wuertz S."/>
            <person name="Hohne C."/>
            <person name="Stock M."/>
            <person name="Gislard M."/>
            <person name="Lluch J."/>
            <person name="Milhes M."/>
            <person name="Lampietro C."/>
            <person name="Lopez Roques C."/>
            <person name="Donnadieu C."/>
            <person name="Du K."/>
            <person name="Schartl M."/>
            <person name="Guiguen Y."/>
        </authorList>
    </citation>
    <scope>NUCLEOTIDE SEQUENCE [LARGE SCALE GENOMIC DNA]</scope>
    <source>
        <strain evidence="2">Hh-F2</strain>
        <tissue evidence="2">Blood</tissue>
    </source>
</reference>
<protein>
    <submittedName>
        <fullName evidence="2">Spermatogenesis-associated protein 24-like isoform X1</fullName>
    </submittedName>
</protein>
<dbReference type="PANTHER" id="PTHR35155">
    <property type="entry name" value="SPERMATOGENESIS-ASSOCIATED PROTEIN 24"/>
    <property type="match status" value="1"/>
</dbReference>
<proteinExistence type="predicted"/>
<dbReference type="Proteomes" id="UP001369086">
    <property type="component" value="Unassembled WGS sequence"/>
</dbReference>
<dbReference type="Pfam" id="PF15175">
    <property type="entry name" value="SPATA24"/>
    <property type="match status" value="1"/>
</dbReference>
<keyword evidence="3" id="KW-1185">Reference proteome</keyword>
<dbReference type="InterPro" id="IPR029176">
    <property type="entry name" value="SPATA24"/>
</dbReference>
<keyword evidence="1" id="KW-0175">Coiled coil</keyword>
<dbReference type="PANTHER" id="PTHR35155:SF1">
    <property type="entry name" value="SPERMATOGENESIS-ASSOCIATED PROTEIN 24"/>
    <property type="match status" value="1"/>
</dbReference>